<dbReference type="AlphaFoldDB" id="A0A645JCU9"/>
<reference evidence="1" key="1">
    <citation type="submission" date="2019-08" db="EMBL/GenBank/DDBJ databases">
        <authorList>
            <person name="Kucharzyk K."/>
            <person name="Murdoch R.W."/>
            <person name="Higgins S."/>
            <person name="Loffler F."/>
        </authorList>
    </citation>
    <scope>NUCLEOTIDE SEQUENCE</scope>
</reference>
<accession>A0A645JCU9</accession>
<gene>
    <name evidence="1" type="ORF">SDC9_205937</name>
</gene>
<sequence length="69" mass="7603">MRRSAFPESGSVNIILSGDERAQRFDLCFTKSCELTDFKNPIALQLFCSGLVLGIAQIQAVREPITGEL</sequence>
<protein>
    <submittedName>
        <fullName evidence="1">Uncharacterized protein</fullName>
    </submittedName>
</protein>
<organism evidence="1">
    <name type="scientific">bioreactor metagenome</name>
    <dbReference type="NCBI Taxonomy" id="1076179"/>
    <lineage>
        <taxon>unclassified sequences</taxon>
        <taxon>metagenomes</taxon>
        <taxon>ecological metagenomes</taxon>
    </lineage>
</organism>
<evidence type="ECO:0000313" key="1">
    <source>
        <dbReference type="EMBL" id="MPN58234.1"/>
    </source>
</evidence>
<name>A0A645JCU9_9ZZZZ</name>
<proteinExistence type="predicted"/>
<dbReference type="EMBL" id="VSSQ01130696">
    <property type="protein sequence ID" value="MPN58234.1"/>
    <property type="molecule type" value="Genomic_DNA"/>
</dbReference>
<comment type="caution">
    <text evidence="1">The sequence shown here is derived from an EMBL/GenBank/DDBJ whole genome shotgun (WGS) entry which is preliminary data.</text>
</comment>